<reference evidence="1" key="1">
    <citation type="submission" date="2022-03" db="EMBL/GenBank/DDBJ databases">
        <authorList>
            <person name="Sayadi A."/>
        </authorList>
    </citation>
    <scope>NUCLEOTIDE SEQUENCE</scope>
</reference>
<name>A0A9P0Q7P7_ACAOB</name>
<gene>
    <name evidence="1" type="ORF">ACAOBT_LOCUS33747</name>
</gene>
<keyword evidence="2" id="KW-1185">Reference proteome</keyword>
<evidence type="ECO:0000313" key="1">
    <source>
        <dbReference type="EMBL" id="CAH2013905.1"/>
    </source>
</evidence>
<comment type="caution">
    <text evidence="1">The sequence shown here is derived from an EMBL/GenBank/DDBJ whole genome shotgun (WGS) entry which is preliminary data.</text>
</comment>
<dbReference type="AlphaFoldDB" id="A0A9P0Q7P7"/>
<organism evidence="1 2">
    <name type="scientific">Acanthoscelides obtectus</name>
    <name type="common">Bean weevil</name>
    <name type="synonym">Bruchus obtectus</name>
    <dbReference type="NCBI Taxonomy" id="200917"/>
    <lineage>
        <taxon>Eukaryota</taxon>
        <taxon>Metazoa</taxon>
        <taxon>Ecdysozoa</taxon>
        <taxon>Arthropoda</taxon>
        <taxon>Hexapoda</taxon>
        <taxon>Insecta</taxon>
        <taxon>Pterygota</taxon>
        <taxon>Neoptera</taxon>
        <taxon>Endopterygota</taxon>
        <taxon>Coleoptera</taxon>
        <taxon>Polyphaga</taxon>
        <taxon>Cucujiformia</taxon>
        <taxon>Chrysomeloidea</taxon>
        <taxon>Chrysomelidae</taxon>
        <taxon>Bruchinae</taxon>
        <taxon>Bruchini</taxon>
        <taxon>Acanthoscelides</taxon>
    </lineage>
</organism>
<dbReference type="EMBL" id="CAKOFQ010008389">
    <property type="protein sequence ID" value="CAH2013905.1"/>
    <property type="molecule type" value="Genomic_DNA"/>
</dbReference>
<accession>A0A9P0Q7P7</accession>
<dbReference type="Proteomes" id="UP001152888">
    <property type="component" value="Unassembled WGS sequence"/>
</dbReference>
<proteinExistence type="predicted"/>
<sequence length="98" mass="11372">MLVRKHSNQFGLMVDIGIERKEVNSDFHTCNTRNNTAIVTPAHNSSNFGKNPNYLGLKLFNELENRIKHINDLGVYKNTLTTYYLKKPFFSMSKYLES</sequence>
<evidence type="ECO:0000313" key="2">
    <source>
        <dbReference type="Proteomes" id="UP001152888"/>
    </source>
</evidence>
<protein>
    <submittedName>
        <fullName evidence="1">Uncharacterized protein</fullName>
    </submittedName>
</protein>